<dbReference type="Pfam" id="PF06743">
    <property type="entry name" value="FAST_1"/>
    <property type="match status" value="1"/>
</dbReference>
<dbReference type="Pfam" id="PF08373">
    <property type="entry name" value="RAP"/>
    <property type="match status" value="1"/>
</dbReference>
<dbReference type="OrthoDB" id="6501018at2759"/>
<dbReference type="InterPro" id="IPR050870">
    <property type="entry name" value="FAST_kinase"/>
</dbReference>
<evidence type="ECO:0000256" key="6">
    <source>
        <dbReference type="ARBA" id="ARBA00042265"/>
    </source>
</evidence>
<dbReference type="GO" id="GO:0035770">
    <property type="term" value="C:ribonucleoprotein granule"/>
    <property type="evidence" value="ECO:0007669"/>
    <property type="project" value="TreeGrafter"/>
</dbReference>
<dbReference type="HOGENOM" id="CLU_029448_0_0_1"/>
<evidence type="ECO:0000256" key="5">
    <source>
        <dbReference type="ARBA" id="ARBA00040471"/>
    </source>
</evidence>
<evidence type="ECO:0000256" key="3">
    <source>
        <dbReference type="ARBA" id="ARBA00023128"/>
    </source>
</evidence>
<organism evidence="10 11">
    <name type="scientific">Meleagris gallopavo</name>
    <name type="common">Wild turkey</name>
    <dbReference type="NCBI Taxonomy" id="9103"/>
    <lineage>
        <taxon>Eukaryota</taxon>
        <taxon>Metazoa</taxon>
        <taxon>Chordata</taxon>
        <taxon>Craniata</taxon>
        <taxon>Vertebrata</taxon>
        <taxon>Euteleostomi</taxon>
        <taxon>Archelosauria</taxon>
        <taxon>Archosauria</taxon>
        <taxon>Dinosauria</taxon>
        <taxon>Saurischia</taxon>
        <taxon>Theropoda</taxon>
        <taxon>Coelurosauria</taxon>
        <taxon>Aves</taxon>
        <taxon>Neognathae</taxon>
        <taxon>Galloanserae</taxon>
        <taxon>Galliformes</taxon>
        <taxon>Phasianidae</taxon>
        <taxon>Meleagridinae</taxon>
        <taxon>Meleagris</taxon>
    </lineage>
</organism>
<evidence type="ECO:0000259" key="9">
    <source>
        <dbReference type="PROSITE" id="PS51286"/>
    </source>
</evidence>
<dbReference type="Ensembl" id="ENSMGAT00000003326.2">
    <property type="protein sequence ID" value="ENSMGAP00000002645.2"/>
    <property type="gene ID" value="ENSMGAG00000002993.2"/>
</dbReference>
<evidence type="ECO:0000313" key="10">
    <source>
        <dbReference type="Ensembl" id="ENSMGAP00000002645.2"/>
    </source>
</evidence>
<feature type="domain" description="RAP" evidence="9">
    <location>
        <begin position="652"/>
        <end position="710"/>
    </location>
</feature>
<proteinExistence type="inferred from homology"/>
<evidence type="ECO:0000313" key="11">
    <source>
        <dbReference type="Proteomes" id="UP000001645"/>
    </source>
</evidence>
<feature type="compositionally biased region" description="Polar residues" evidence="8">
    <location>
        <begin position="182"/>
        <end position="192"/>
    </location>
</feature>
<reference evidence="10 11" key="1">
    <citation type="journal article" date="2010" name="PLoS Biol.">
        <title>Multi-platform next-generation sequencing of the domestic turkey (Meleagris gallopavo): genome assembly and analysis.</title>
        <authorList>
            <person name="Dalloul R.A."/>
            <person name="Long J.A."/>
            <person name="Zimin A.V."/>
            <person name="Aslam L."/>
            <person name="Beal K."/>
            <person name="Blomberg L.A."/>
            <person name="Bouffard P."/>
            <person name="Burt D.W."/>
            <person name="Crasta O."/>
            <person name="Crooijmans R.P."/>
            <person name="Cooper K."/>
            <person name="Coulombe R.A."/>
            <person name="De S."/>
            <person name="Delany M.E."/>
            <person name="Dodgson J.B."/>
            <person name="Dong J.J."/>
            <person name="Evans C."/>
            <person name="Frederickson K.M."/>
            <person name="Flicek P."/>
            <person name="Florea L."/>
            <person name="Folkerts O."/>
            <person name="Groenen M.A."/>
            <person name="Harkins T.T."/>
            <person name="Herrero J."/>
            <person name="Hoffmann S."/>
            <person name="Megens H.J."/>
            <person name="Jiang A."/>
            <person name="de Jong P."/>
            <person name="Kaiser P."/>
            <person name="Kim H."/>
            <person name="Kim K.W."/>
            <person name="Kim S."/>
            <person name="Langenberger D."/>
            <person name="Lee M.K."/>
            <person name="Lee T."/>
            <person name="Mane S."/>
            <person name="Marcais G."/>
            <person name="Marz M."/>
            <person name="McElroy A.P."/>
            <person name="Modise T."/>
            <person name="Nefedov M."/>
            <person name="Notredame C."/>
            <person name="Paton I.R."/>
            <person name="Payne W.S."/>
            <person name="Pertea G."/>
            <person name="Prickett D."/>
            <person name="Puiu D."/>
            <person name="Qioa D."/>
            <person name="Raineri E."/>
            <person name="Ruffier M."/>
            <person name="Salzberg S.L."/>
            <person name="Schatz M.C."/>
            <person name="Scheuring C."/>
            <person name="Schmidt C.J."/>
            <person name="Schroeder S."/>
            <person name="Searle S.M."/>
            <person name="Smith E.J."/>
            <person name="Smith J."/>
            <person name="Sonstegard T.S."/>
            <person name="Stadler P.F."/>
            <person name="Tafer H."/>
            <person name="Tu Z.J."/>
            <person name="Van Tassell C.P."/>
            <person name="Vilella A.J."/>
            <person name="Williams K.P."/>
            <person name="Yorke J.A."/>
            <person name="Zhang L."/>
            <person name="Zhang H.B."/>
            <person name="Zhang X."/>
            <person name="Zhang Y."/>
            <person name="Reed K.M."/>
        </authorList>
    </citation>
    <scope>NUCLEOTIDE SEQUENCE [LARGE SCALE GENOMIC DNA]</scope>
</reference>
<dbReference type="GO" id="GO:0090615">
    <property type="term" value="P:mitochondrial mRNA processing"/>
    <property type="evidence" value="ECO:0007669"/>
    <property type="project" value="Ensembl"/>
</dbReference>
<gene>
    <name evidence="10" type="primary">TBRG4</name>
</gene>
<evidence type="ECO:0000256" key="7">
    <source>
        <dbReference type="ARBA" id="ARBA00043220"/>
    </source>
</evidence>
<feature type="compositionally biased region" description="Pro residues" evidence="8">
    <location>
        <begin position="172"/>
        <end position="181"/>
    </location>
</feature>
<dbReference type="InterPro" id="IPR013584">
    <property type="entry name" value="RAP"/>
</dbReference>
<feature type="region of interest" description="Disordered" evidence="8">
    <location>
        <begin position="100"/>
        <end position="120"/>
    </location>
</feature>
<dbReference type="PANTHER" id="PTHR21228:SF59">
    <property type="entry name" value="FAST KINASE DOMAIN-CONTAINING PROTEIN 4"/>
    <property type="match status" value="1"/>
</dbReference>
<dbReference type="GO" id="GO:0005759">
    <property type="term" value="C:mitochondrial matrix"/>
    <property type="evidence" value="ECO:0007669"/>
    <property type="project" value="UniProtKB-SubCell"/>
</dbReference>
<feature type="region of interest" description="Disordered" evidence="8">
    <location>
        <begin position="167"/>
        <end position="192"/>
    </location>
</feature>
<keyword evidence="3" id="KW-0496">Mitochondrion</keyword>
<dbReference type="PANTHER" id="PTHR21228">
    <property type="entry name" value="FAST LEU-RICH DOMAIN-CONTAINING"/>
    <property type="match status" value="1"/>
</dbReference>
<protein>
    <recommendedName>
        <fullName evidence="5">FAST kinase domain-containing protein 4</fullName>
    </recommendedName>
    <alternativeName>
        <fullName evidence="7">Protein TBRG4</fullName>
    </alternativeName>
    <alternativeName>
        <fullName evidence="6">Transforming growth factor beta regulator 4</fullName>
    </alternativeName>
</protein>
<dbReference type="GO" id="GO:0003723">
    <property type="term" value="F:RNA binding"/>
    <property type="evidence" value="ECO:0007669"/>
    <property type="project" value="TreeGrafter"/>
</dbReference>
<dbReference type="InParanoid" id="G1MVH3"/>
<dbReference type="AlphaFoldDB" id="G1MVH3"/>
<dbReference type="InterPro" id="IPR010622">
    <property type="entry name" value="FAST_Leu-rich"/>
</dbReference>
<keyword evidence="2" id="KW-0809">Transit peptide</keyword>
<dbReference type="Bgee" id="ENSMGAG00000002993">
    <property type="expression patterns" value="Expressed in heart and 17 other cell types or tissues"/>
</dbReference>
<dbReference type="SMART" id="SM00952">
    <property type="entry name" value="RAP"/>
    <property type="match status" value="1"/>
</dbReference>
<evidence type="ECO:0000256" key="4">
    <source>
        <dbReference type="ARBA" id="ARBA00038281"/>
    </source>
</evidence>
<reference evidence="10" key="3">
    <citation type="submission" date="2025-09" db="UniProtKB">
        <authorList>
            <consortium name="Ensembl"/>
        </authorList>
    </citation>
    <scope>IDENTIFICATION</scope>
</reference>
<dbReference type="Pfam" id="PF08368">
    <property type="entry name" value="FAST_2"/>
    <property type="match status" value="1"/>
</dbReference>
<dbReference type="Proteomes" id="UP000001645">
    <property type="component" value="Chromosome 6"/>
</dbReference>
<dbReference type="InterPro" id="IPR013579">
    <property type="entry name" value="FAST_2"/>
</dbReference>
<reference evidence="10" key="2">
    <citation type="submission" date="2025-08" db="UniProtKB">
        <authorList>
            <consortium name="Ensembl"/>
        </authorList>
    </citation>
    <scope>IDENTIFICATION</scope>
</reference>
<name>G1MVH3_MELGA</name>
<dbReference type="GeneTree" id="ENSGT01030000234607"/>
<evidence type="ECO:0000256" key="1">
    <source>
        <dbReference type="ARBA" id="ARBA00004305"/>
    </source>
</evidence>
<dbReference type="PROSITE" id="PS51286">
    <property type="entry name" value="RAP"/>
    <property type="match status" value="1"/>
</dbReference>
<keyword evidence="11" id="KW-1185">Reference proteome</keyword>
<comment type="similarity">
    <text evidence="4">Belongs to the FAST kinase family.</text>
</comment>
<comment type="subcellular location">
    <subcellularLocation>
        <location evidence="1">Mitochondrion matrix</location>
    </subcellularLocation>
</comment>
<accession>G1MVH3</accession>
<dbReference type="GO" id="GO:0044528">
    <property type="term" value="P:regulation of mitochondrial mRNA stability"/>
    <property type="evidence" value="ECO:0007669"/>
    <property type="project" value="Ensembl"/>
</dbReference>
<sequence length="722" mass="79774">MAAPVSREPEVLPLSRSILSVNKGSSANRKWLRCDDVIMLRRSACALRLIAGPAVVPRLGVIGSGFEFSGSCVQARIGVSEGLRPLRRCGFGAASGPGARPVRLTGRGGPASPRCSAEPLRSPPWQPGWCSAAAGGTSSPSPALLLLPRPLCCCPMGSCQQPEPCHTRLLPPSTPPSPPPGTQTDSLSKSSNQASLVVTRLSRLAVEKNLETGDILQDERFQQLTEIVDSQISQVWNNTLVGLLKSLYSLGMGSSSREMQSVEHEVLWRLRRLTFRQLASLAEFLAVKQGKESKLLNEVIKKLELRWTELEGTRTVVMLIAKVGHISSVLMDRLEDKALELAEQFSPEDIRKITLALAYQNRRSVPLLRAMSYHLIQKHSELNLSILMDLIFAYGKLNFHQPQVFQKIATDLQPHVSAMTPVEVTRCIRSFALLKWLSLPLFEAISQYALDNAKQLSIAHLCSIILSFARLNFQPSGSEDFFNMAHEELQGQLDSLEPQLLTDLVWSLCVLQQAKPPYLQHVLAPNFLAAIQGDLSPRAQNLRMKLIQINAAAKLESPEYQGPFLPAGMLSAAEPAAEKVTLLQSSLREALAGVLGSQDNGRWDVHTIYGWQIDAEVVLNSENKPLPLKDFAAPHLPHSEGTKPLPPGARRVAFLRWEFPNFSNRSKELLGRCAMARRHIQAAGFLVVDVPHYEFLELKLERQRAAYLRDKLHKVVAKELAS</sequence>
<evidence type="ECO:0000256" key="2">
    <source>
        <dbReference type="ARBA" id="ARBA00022946"/>
    </source>
</evidence>
<dbReference type="CDD" id="cd23739">
    <property type="entry name" value="TBRG4-like_N"/>
    <property type="match status" value="1"/>
</dbReference>
<evidence type="ECO:0000256" key="8">
    <source>
        <dbReference type="SAM" id="MobiDB-lite"/>
    </source>
</evidence>